<organism evidence="1 2">
    <name type="scientific">Pseudonocardia asaccharolytica DSM 44247 = NBRC 16224</name>
    <dbReference type="NCBI Taxonomy" id="1123024"/>
    <lineage>
        <taxon>Bacteria</taxon>
        <taxon>Bacillati</taxon>
        <taxon>Actinomycetota</taxon>
        <taxon>Actinomycetes</taxon>
        <taxon>Pseudonocardiales</taxon>
        <taxon>Pseudonocardiaceae</taxon>
        <taxon>Pseudonocardia</taxon>
    </lineage>
</organism>
<dbReference type="InterPro" id="IPR036894">
    <property type="entry name" value="YbaB-like_sf"/>
</dbReference>
<evidence type="ECO:0000313" key="2">
    <source>
        <dbReference type="Proteomes" id="UP000321328"/>
    </source>
</evidence>
<comment type="caution">
    <text evidence="1">The sequence shown here is derived from an EMBL/GenBank/DDBJ whole genome shotgun (WGS) entry which is preliminary data.</text>
</comment>
<evidence type="ECO:0000313" key="1">
    <source>
        <dbReference type="EMBL" id="GEL18394.1"/>
    </source>
</evidence>
<gene>
    <name evidence="1" type="ORF">PA7_22310</name>
</gene>
<evidence type="ECO:0008006" key="3">
    <source>
        <dbReference type="Google" id="ProtNLM"/>
    </source>
</evidence>
<proteinExistence type="predicted"/>
<sequence>MSGMDAPEWLPGYRRRTDDIARRAAQAHAELATVRASASSPDGAVTVTVNPAGALQGLALGRAAEGLSRVQLAEAVLVTARRAHSQAAQLAAAAITPLIGETSEAMRVVRSALAAPPSGEAR</sequence>
<reference evidence="1 2" key="1">
    <citation type="submission" date="2019-07" db="EMBL/GenBank/DDBJ databases">
        <title>Whole genome shotgun sequence of Pseudonocardia asaccharolytica NBRC 16224.</title>
        <authorList>
            <person name="Hosoyama A."/>
            <person name="Uohara A."/>
            <person name="Ohji S."/>
            <person name="Ichikawa N."/>
        </authorList>
    </citation>
    <scope>NUCLEOTIDE SEQUENCE [LARGE SCALE GENOMIC DNA]</scope>
    <source>
        <strain evidence="1 2">NBRC 16224</strain>
    </source>
</reference>
<accession>A0A511D479</accession>
<dbReference type="STRING" id="1123024.GCA_000423625_03193"/>
<dbReference type="SUPFAM" id="SSF82607">
    <property type="entry name" value="YbaB-like"/>
    <property type="match status" value="1"/>
</dbReference>
<dbReference type="InterPro" id="IPR004401">
    <property type="entry name" value="YbaB/EbfC"/>
</dbReference>
<protein>
    <recommendedName>
        <fullName evidence="3">YbaB/EbfC DNA-binding family protein</fullName>
    </recommendedName>
</protein>
<dbReference type="Pfam" id="PF02575">
    <property type="entry name" value="YbaB_DNA_bd"/>
    <property type="match status" value="1"/>
</dbReference>
<dbReference type="GO" id="GO:0003677">
    <property type="term" value="F:DNA binding"/>
    <property type="evidence" value="ECO:0007669"/>
    <property type="project" value="InterPro"/>
</dbReference>
<keyword evidence="2" id="KW-1185">Reference proteome</keyword>
<dbReference type="Gene3D" id="3.30.1310.10">
    <property type="entry name" value="Nucleoid-associated protein YbaB-like domain"/>
    <property type="match status" value="1"/>
</dbReference>
<dbReference type="EMBL" id="BJVI01000020">
    <property type="protein sequence ID" value="GEL18394.1"/>
    <property type="molecule type" value="Genomic_DNA"/>
</dbReference>
<name>A0A511D479_9PSEU</name>
<dbReference type="Proteomes" id="UP000321328">
    <property type="component" value="Unassembled WGS sequence"/>
</dbReference>
<dbReference type="AlphaFoldDB" id="A0A511D479"/>